<dbReference type="InterPro" id="IPR014729">
    <property type="entry name" value="Rossmann-like_a/b/a_fold"/>
</dbReference>
<dbReference type="EMBL" id="PYYB01000002">
    <property type="protein sequence ID" value="PTL56300.1"/>
    <property type="molecule type" value="Genomic_DNA"/>
</dbReference>
<evidence type="ECO:0000256" key="1">
    <source>
        <dbReference type="ARBA" id="ARBA00008791"/>
    </source>
</evidence>
<sequence>MPKKIVVGTDGSPTAREAVREAAELAAVTGAELLIVRAYYGKEPRDSATAYEPTLEDRSPAGLPADVARPVGPRGDALAGLEADVASVAEYDIPVVTPLAREGEAADAILRIADEQGADLIVVGNKGMTGAARFLLGSVPNKITHHAPCNVLVVRTT</sequence>
<keyword evidence="4" id="KW-1185">Reference proteome</keyword>
<protein>
    <submittedName>
        <fullName evidence="3">Universal stress protein</fullName>
    </submittedName>
</protein>
<dbReference type="InterPro" id="IPR006016">
    <property type="entry name" value="UspA"/>
</dbReference>
<evidence type="ECO:0000313" key="3">
    <source>
        <dbReference type="EMBL" id="PTL56300.1"/>
    </source>
</evidence>
<organism evidence="3 4">
    <name type="scientific">Paraconexibacter algicola</name>
    <dbReference type="NCBI Taxonomy" id="2133960"/>
    <lineage>
        <taxon>Bacteria</taxon>
        <taxon>Bacillati</taxon>
        <taxon>Actinomycetota</taxon>
        <taxon>Thermoleophilia</taxon>
        <taxon>Solirubrobacterales</taxon>
        <taxon>Paraconexibacteraceae</taxon>
        <taxon>Paraconexibacter</taxon>
    </lineage>
</organism>
<feature type="domain" description="UspA" evidence="2">
    <location>
        <begin position="1"/>
        <end position="155"/>
    </location>
</feature>
<evidence type="ECO:0000313" key="4">
    <source>
        <dbReference type="Proteomes" id="UP000240739"/>
    </source>
</evidence>
<gene>
    <name evidence="3" type="ORF">C7Y72_15100</name>
</gene>
<dbReference type="Pfam" id="PF00582">
    <property type="entry name" value="Usp"/>
    <property type="match status" value="1"/>
</dbReference>
<name>A0A2T4UEU6_9ACTN</name>
<dbReference type="InterPro" id="IPR006015">
    <property type="entry name" value="Universal_stress_UspA"/>
</dbReference>
<dbReference type="RefSeq" id="WP_107570019.1">
    <property type="nucleotide sequence ID" value="NZ_PYYB01000002.1"/>
</dbReference>
<comment type="similarity">
    <text evidence="1">Belongs to the universal stress protein A family.</text>
</comment>
<reference evidence="3 4" key="1">
    <citation type="submission" date="2018-03" db="EMBL/GenBank/DDBJ databases">
        <title>Aquarubrobacter algicola gen. nov., sp. nov., a novel actinobacterium isolated from shallow eutrophic lake during the end of cyanobacterial harmful algal blooms.</title>
        <authorList>
            <person name="Chun S.J."/>
        </authorList>
    </citation>
    <scope>NUCLEOTIDE SEQUENCE [LARGE SCALE GENOMIC DNA]</scope>
    <source>
        <strain evidence="3 4">Seoho-28</strain>
    </source>
</reference>
<dbReference type="CDD" id="cd00293">
    <property type="entry name" value="USP-like"/>
    <property type="match status" value="1"/>
</dbReference>
<dbReference type="Gene3D" id="3.40.50.620">
    <property type="entry name" value="HUPs"/>
    <property type="match status" value="1"/>
</dbReference>
<comment type="caution">
    <text evidence="3">The sequence shown here is derived from an EMBL/GenBank/DDBJ whole genome shotgun (WGS) entry which is preliminary data.</text>
</comment>
<dbReference type="AlphaFoldDB" id="A0A2T4UEU6"/>
<dbReference type="PRINTS" id="PR01438">
    <property type="entry name" value="UNVRSLSTRESS"/>
</dbReference>
<accession>A0A2T4UEU6</accession>
<dbReference type="PANTHER" id="PTHR46268">
    <property type="entry name" value="STRESS RESPONSE PROTEIN NHAX"/>
    <property type="match status" value="1"/>
</dbReference>
<dbReference type="OrthoDB" id="4420982at2"/>
<dbReference type="Proteomes" id="UP000240739">
    <property type="component" value="Unassembled WGS sequence"/>
</dbReference>
<dbReference type="SUPFAM" id="SSF52402">
    <property type="entry name" value="Adenine nucleotide alpha hydrolases-like"/>
    <property type="match status" value="1"/>
</dbReference>
<dbReference type="PANTHER" id="PTHR46268:SF6">
    <property type="entry name" value="UNIVERSAL STRESS PROTEIN UP12"/>
    <property type="match status" value="1"/>
</dbReference>
<evidence type="ECO:0000259" key="2">
    <source>
        <dbReference type="Pfam" id="PF00582"/>
    </source>
</evidence>
<proteinExistence type="inferred from homology"/>